<protein>
    <submittedName>
        <fullName evidence="1">Uncharacterized protein</fullName>
    </submittedName>
</protein>
<proteinExistence type="predicted"/>
<sequence length="88" mass="9651">MASELNTIYFVNKFGSEKKQIPFPIAPNIKLMDVIPEISKKFGISSQNICIANMGGQVLTSTDLLSSVKELVEKFGNTFDIIDRGIVG</sequence>
<accession>A0A0F9RTE5</accession>
<gene>
    <name evidence="1" type="ORF">LCGC14_0856320</name>
</gene>
<reference evidence="1" key="1">
    <citation type="journal article" date="2015" name="Nature">
        <title>Complex archaea that bridge the gap between prokaryotes and eukaryotes.</title>
        <authorList>
            <person name="Spang A."/>
            <person name="Saw J.H."/>
            <person name="Jorgensen S.L."/>
            <person name="Zaremba-Niedzwiedzka K."/>
            <person name="Martijn J."/>
            <person name="Lind A.E."/>
            <person name="van Eijk R."/>
            <person name="Schleper C."/>
            <person name="Guy L."/>
            <person name="Ettema T.J."/>
        </authorList>
    </citation>
    <scope>NUCLEOTIDE SEQUENCE</scope>
</reference>
<name>A0A0F9RTE5_9ZZZZ</name>
<dbReference type="EMBL" id="LAZR01002578">
    <property type="protein sequence ID" value="KKN28251.1"/>
    <property type="molecule type" value="Genomic_DNA"/>
</dbReference>
<evidence type="ECO:0000313" key="1">
    <source>
        <dbReference type="EMBL" id="KKN28251.1"/>
    </source>
</evidence>
<organism evidence="1">
    <name type="scientific">marine sediment metagenome</name>
    <dbReference type="NCBI Taxonomy" id="412755"/>
    <lineage>
        <taxon>unclassified sequences</taxon>
        <taxon>metagenomes</taxon>
        <taxon>ecological metagenomes</taxon>
    </lineage>
</organism>
<comment type="caution">
    <text evidence="1">The sequence shown here is derived from an EMBL/GenBank/DDBJ whole genome shotgun (WGS) entry which is preliminary data.</text>
</comment>
<dbReference type="AlphaFoldDB" id="A0A0F9RTE5"/>